<gene>
    <name evidence="3" type="ORF">C8F04DRAFT_1153810</name>
</gene>
<dbReference type="InterPro" id="IPR036291">
    <property type="entry name" value="NAD(P)-bd_dom_sf"/>
</dbReference>
<reference evidence="3" key="1">
    <citation type="submission" date="2023-03" db="EMBL/GenBank/DDBJ databases">
        <title>Massive genome expansion in bonnet fungi (Mycena s.s.) driven by repeated elements and novel gene families across ecological guilds.</title>
        <authorList>
            <consortium name="Lawrence Berkeley National Laboratory"/>
            <person name="Harder C.B."/>
            <person name="Miyauchi S."/>
            <person name="Viragh M."/>
            <person name="Kuo A."/>
            <person name="Thoen E."/>
            <person name="Andreopoulos B."/>
            <person name="Lu D."/>
            <person name="Skrede I."/>
            <person name="Drula E."/>
            <person name="Henrissat B."/>
            <person name="Morin E."/>
            <person name="Kohler A."/>
            <person name="Barry K."/>
            <person name="LaButti K."/>
            <person name="Morin E."/>
            <person name="Salamov A."/>
            <person name="Lipzen A."/>
            <person name="Mereny Z."/>
            <person name="Hegedus B."/>
            <person name="Baldrian P."/>
            <person name="Stursova M."/>
            <person name="Weitz H."/>
            <person name="Taylor A."/>
            <person name="Grigoriev I.V."/>
            <person name="Nagy L.G."/>
            <person name="Martin F."/>
            <person name="Kauserud H."/>
        </authorList>
    </citation>
    <scope>NUCLEOTIDE SEQUENCE</scope>
    <source>
        <strain evidence="3">CBHHK200</strain>
    </source>
</reference>
<evidence type="ECO:0000313" key="4">
    <source>
        <dbReference type="Proteomes" id="UP001218188"/>
    </source>
</evidence>
<keyword evidence="4" id="KW-1185">Reference proteome</keyword>
<accession>A0AAD6WL14</accession>
<dbReference type="SUPFAM" id="SSF51735">
    <property type="entry name" value="NAD(P)-binding Rossmann-fold domains"/>
    <property type="match status" value="1"/>
</dbReference>
<organism evidence="3 4">
    <name type="scientific">Mycena alexandri</name>
    <dbReference type="NCBI Taxonomy" id="1745969"/>
    <lineage>
        <taxon>Eukaryota</taxon>
        <taxon>Fungi</taxon>
        <taxon>Dikarya</taxon>
        <taxon>Basidiomycota</taxon>
        <taxon>Agaricomycotina</taxon>
        <taxon>Agaricomycetes</taxon>
        <taxon>Agaricomycetidae</taxon>
        <taxon>Agaricales</taxon>
        <taxon>Marasmiineae</taxon>
        <taxon>Mycenaceae</taxon>
        <taxon>Mycena</taxon>
    </lineage>
</organism>
<dbReference type="PANTHER" id="PTHR42901:SF1">
    <property type="entry name" value="ALCOHOL DEHYDROGENASE"/>
    <property type="match status" value="1"/>
</dbReference>
<dbReference type="InterPro" id="IPR002347">
    <property type="entry name" value="SDR_fam"/>
</dbReference>
<dbReference type="PRINTS" id="PR00081">
    <property type="entry name" value="GDHRDH"/>
</dbReference>
<comment type="similarity">
    <text evidence="1">Belongs to the short-chain dehydrogenases/reductases (SDR) family.</text>
</comment>
<protein>
    <submittedName>
        <fullName evidence="3">Uncharacterized protein</fullName>
    </submittedName>
</protein>
<comment type="caution">
    <text evidence="3">The sequence shown here is derived from an EMBL/GenBank/DDBJ whole genome shotgun (WGS) entry which is preliminary data.</text>
</comment>
<dbReference type="PANTHER" id="PTHR42901">
    <property type="entry name" value="ALCOHOL DEHYDROGENASE"/>
    <property type="match status" value="1"/>
</dbReference>
<dbReference type="AlphaFoldDB" id="A0AAD6WL14"/>
<name>A0AAD6WL14_9AGAR</name>
<evidence type="ECO:0000313" key="3">
    <source>
        <dbReference type="EMBL" id="KAJ7017903.1"/>
    </source>
</evidence>
<dbReference type="Proteomes" id="UP001218188">
    <property type="component" value="Unassembled WGS sequence"/>
</dbReference>
<evidence type="ECO:0000256" key="1">
    <source>
        <dbReference type="ARBA" id="ARBA00006484"/>
    </source>
</evidence>
<sequence length="194" mass="21094">MPSPSENLSLARIQDIYPGIEPEPHFSNKTYTGKTVLITGGSRGIGREIAIFYARAAPGRQSCLYRTRIDDVCGKCNNLCRGSFGKDVCLDGIEARLTLGSASAQCRYPCGSPYIVSKHALNRLIEYIPIENPAVKAFTLDPGAIKTDMTALNPAAAPYLIDTLALPTAARLRLTGGREDWLSGRYLSANWNLD</sequence>
<dbReference type="EMBL" id="JARJCM010000371">
    <property type="protein sequence ID" value="KAJ7017903.1"/>
    <property type="molecule type" value="Genomic_DNA"/>
</dbReference>
<keyword evidence="2" id="KW-0560">Oxidoreductase</keyword>
<proteinExistence type="inferred from homology"/>
<dbReference type="Gene3D" id="3.40.50.720">
    <property type="entry name" value="NAD(P)-binding Rossmann-like Domain"/>
    <property type="match status" value="2"/>
</dbReference>
<dbReference type="GO" id="GO:0016491">
    <property type="term" value="F:oxidoreductase activity"/>
    <property type="evidence" value="ECO:0007669"/>
    <property type="project" value="UniProtKB-KW"/>
</dbReference>
<evidence type="ECO:0000256" key="2">
    <source>
        <dbReference type="ARBA" id="ARBA00023002"/>
    </source>
</evidence>